<dbReference type="GeneID" id="24439655"/>
<protein>
    <submittedName>
        <fullName evidence="1">Uncharacterized protein</fullName>
    </submittedName>
</protein>
<proteinExistence type="predicted"/>
<reference evidence="2" key="1">
    <citation type="journal article" date="2006" name="PLoS Biol.">
        <title>Macronuclear genome sequence of the ciliate Tetrahymena thermophila, a model eukaryote.</title>
        <authorList>
            <person name="Eisen J.A."/>
            <person name="Coyne R.S."/>
            <person name="Wu M."/>
            <person name="Wu D."/>
            <person name="Thiagarajan M."/>
            <person name="Wortman J.R."/>
            <person name="Badger J.H."/>
            <person name="Ren Q."/>
            <person name="Amedeo P."/>
            <person name="Jones K.M."/>
            <person name="Tallon L.J."/>
            <person name="Delcher A.L."/>
            <person name="Salzberg S.L."/>
            <person name="Silva J.C."/>
            <person name="Haas B.J."/>
            <person name="Majoros W.H."/>
            <person name="Farzad M."/>
            <person name="Carlton J.M."/>
            <person name="Smith R.K. Jr."/>
            <person name="Garg J."/>
            <person name="Pearlman R.E."/>
            <person name="Karrer K.M."/>
            <person name="Sun L."/>
            <person name="Manning G."/>
            <person name="Elde N.C."/>
            <person name="Turkewitz A.P."/>
            <person name="Asai D.J."/>
            <person name="Wilkes D.E."/>
            <person name="Wang Y."/>
            <person name="Cai H."/>
            <person name="Collins K."/>
            <person name="Stewart B.A."/>
            <person name="Lee S.R."/>
            <person name="Wilamowska K."/>
            <person name="Weinberg Z."/>
            <person name="Ruzzo W.L."/>
            <person name="Wloga D."/>
            <person name="Gaertig J."/>
            <person name="Frankel J."/>
            <person name="Tsao C.-C."/>
            <person name="Gorovsky M.A."/>
            <person name="Keeling P.J."/>
            <person name="Waller R.F."/>
            <person name="Patron N.J."/>
            <person name="Cherry J.M."/>
            <person name="Stover N.A."/>
            <person name="Krieger C.J."/>
            <person name="del Toro C."/>
            <person name="Ryder H.F."/>
            <person name="Williamson S.C."/>
            <person name="Barbeau R.A."/>
            <person name="Hamilton E.P."/>
            <person name="Orias E."/>
        </authorList>
    </citation>
    <scope>NUCLEOTIDE SEQUENCE [LARGE SCALE GENOMIC DNA]</scope>
    <source>
        <strain evidence="2">SB210</strain>
    </source>
</reference>
<evidence type="ECO:0000313" key="1">
    <source>
        <dbReference type="EMBL" id="EWS75740.1"/>
    </source>
</evidence>
<evidence type="ECO:0000313" key="2">
    <source>
        <dbReference type="Proteomes" id="UP000009168"/>
    </source>
</evidence>
<dbReference type="InParanoid" id="W7X8P5"/>
<dbReference type="RefSeq" id="XP_012651662.1">
    <property type="nucleotide sequence ID" value="XM_012796208.1"/>
</dbReference>
<dbReference type="EMBL" id="GG662798">
    <property type="protein sequence ID" value="EWS75740.1"/>
    <property type="molecule type" value="Genomic_DNA"/>
</dbReference>
<dbReference type="KEGG" id="tet:TTHERM_000576919"/>
<organism evidence="1 2">
    <name type="scientific">Tetrahymena thermophila (strain SB210)</name>
    <dbReference type="NCBI Taxonomy" id="312017"/>
    <lineage>
        <taxon>Eukaryota</taxon>
        <taxon>Sar</taxon>
        <taxon>Alveolata</taxon>
        <taxon>Ciliophora</taxon>
        <taxon>Intramacronucleata</taxon>
        <taxon>Oligohymenophorea</taxon>
        <taxon>Hymenostomatida</taxon>
        <taxon>Tetrahymenina</taxon>
        <taxon>Tetrahymenidae</taxon>
        <taxon>Tetrahymena</taxon>
    </lineage>
</organism>
<gene>
    <name evidence="1" type="ORF">TTHERM_000576919</name>
</gene>
<name>W7X8P5_TETTS</name>
<dbReference type="Proteomes" id="UP000009168">
    <property type="component" value="Unassembled WGS sequence"/>
</dbReference>
<sequence>MPKRILQQLFQSILGKNQSLRQNQKLKNSCIQQRNLCFLFHSEIRGAHRKQLQNI</sequence>
<dbReference type="AlphaFoldDB" id="W7X8P5"/>
<accession>W7X8P5</accession>
<keyword evidence="2" id="KW-1185">Reference proteome</keyword>